<name>A0A0N9VSW3_9GAMM</name>
<dbReference type="RefSeq" id="WP_054582493.1">
    <property type="nucleotide sequence ID" value="NZ_CP012808.1"/>
</dbReference>
<accession>A0A0N9VSW3</accession>
<reference evidence="1 2" key="1">
    <citation type="journal article" date="2015" name="Int. J. Syst. Evol. Microbiol.">
        <title>Acinetobacter equi sp. nov. isolated from horse faeces.</title>
        <authorList>
            <person name="Poppel M.T."/>
            <person name="Skiebe E."/>
            <person name="Laue M."/>
            <person name="Bergmann H."/>
            <person name="Ebersberger I."/>
            <person name="Garn T."/>
            <person name="Fruth A."/>
            <person name="Baumgardt S."/>
            <person name="Busse H.J."/>
            <person name="Wilharm G."/>
        </authorList>
    </citation>
    <scope>NUCLEOTIDE SEQUENCE [LARGE SCALE GENOMIC DNA]</scope>
    <source>
        <strain evidence="1 2">114</strain>
    </source>
</reference>
<dbReference type="STRING" id="1324350.AOY20_14330"/>
<evidence type="ECO:0000313" key="1">
    <source>
        <dbReference type="EMBL" id="ALH96624.1"/>
    </source>
</evidence>
<dbReference type="Proteomes" id="UP000064939">
    <property type="component" value="Chromosome"/>
</dbReference>
<keyword evidence="2" id="KW-1185">Reference proteome</keyword>
<proteinExistence type="predicted"/>
<gene>
    <name evidence="1" type="ORF">AOY20_14330</name>
</gene>
<dbReference type="AlphaFoldDB" id="A0A0N9VSW3"/>
<dbReference type="KEGG" id="aei:AOY20_14330"/>
<evidence type="ECO:0000313" key="2">
    <source>
        <dbReference type="Proteomes" id="UP000064939"/>
    </source>
</evidence>
<sequence>MGGVINIITKKHQDKMTASVRTEYVKAASSNDVNSDEFNTSVYVNTPLMINFYHYKSQAVFKILMKVICREQQQNLGKVTQNLLKRILVQSLYHAK</sequence>
<dbReference type="EMBL" id="CP012808">
    <property type="protein sequence ID" value="ALH96624.1"/>
    <property type="molecule type" value="Genomic_DNA"/>
</dbReference>
<protein>
    <submittedName>
        <fullName evidence="1">Uncharacterized protein</fullName>
    </submittedName>
</protein>
<organism evidence="1 2">
    <name type="scientific">Acinetobacter equi</name>
    <dbReference type="NCBI Taxonomy" id="1324350"/>
    <lineage>
        <taxon>Bacteria</taxon>
        <taxon>Pseudomonadati</taxon>
        <taxon>Pseudomonadota</taxon>
        <taxon>Gammaproteobacteria</taxon>
        <taxon>Moraxellales</taxon>
        <taxon>Moraxellaceae</taxon>
        <taxon>Acinetobacter</taxon>
    </lineage>
</organism>